<dbReference type="CDD" id="cd00303">
    <property type="entry name" value="retropepsin_like"/>
    <property type="match status" value="1"/>
</dbReference>
<dbReference type="Gene3D" id="3.10.10.10">
    <property type="entry name" value="HIV Type 1 Reverse Transcriptase, subunit A, domain 1"/>
    <property type="match status" value="1"/>
</dbReference>
<dbReference type="InterPro" id="IPR032567">
    <property type="entry name" value="RTL1-rel"/>
</dbReference>
<protein>
    <recommendedName>
        <fullName evidence="2">Retrotransposon gag domain-containing protein</fullName>
    </recommendedName>
</protein>
<dbReference type="InterPro" id="IPR005162">
    <property type="entry name" value="Retrotrans_gag_dom"/>
</dbReference>
<evidence type="ECO:0000256" key="1">
    <source>
        <dbReference type="SAM" id="MobiDB-lite"/>
    </source>
</evidence>
<organism evidence="3">
    <name type="scientific">Vitis vinifera</name>
    <name type="common">Grape</name>
    <dbReference type="NCBI Taxonomy" id="29760"/>
    <lineage>
        <taxon>Eukaryota</taxon>
        <taxon>Viridiplantae</taxon>
        <taxon>Streptophyta</taxon>
        <taxon>Embryophyta</taxon>
        <taxon>Tracheophyta</taxon>
        <taxon>Spermatophyta</taxon>
        <taxon>Magnoliopsida</taxon>
        <taxon>eudicotyledons</taxon>
        <taxon>Gunneridae</taxon>
        <taxon>Pentapetalae</taxon>
        <taxon>rosids</taxon>
        <taxon>Vitales</taxon>
        <taxon>Vitaceae</taxon>
        <taxon>Viteae</taxon>
        <taxon>Vitis</taxon>
    </lineage>
</organism>
<dbReference type="GO" id="GO:0006508">
    <property type="term" value="P:proteolysis"/>
    <property type="evidence" value="ECO:0007669"/>
    <property type="project" value="InterPro"/>
</dbReference>
<dbReference type="PANTHER" id="PTHR15503:SF45">
    <property type="entry name" value="RNA-DIRECTED DNA POLYMERASE HOMOLOG"/>
    <property type="match status" value="1"/>
</dbReference>
<dbReference type="PANTHER" id="PTHR15503">
    <property type="entry name" value="LDOC1 RELATED"/>
    <property type="match status" value="1"/>
</dbReference>
<dbReference type="InterPro" id="IPR001969">
    <property type="entry name" value="Aspartic_peptidase_AS"/>
</dbReference>
<evidence type="ECO:0000313" key="3">
    <source>
        <dbReference type="EMBL" id="CAN80593.1"/>
    </source>
</evidence>
<evidence type="ECO:0000259" key="2">
    <source>
        <dbReference type="Pfam" id="PF03732"/>
    </source>
</evidence>
<reference evidence="3" key="1">
    <citation type="journal article" date="2007" name="PLoS ONE">
        <title>The first genome sequence of an elite grapevine cultivar (Pinot noir Vitis vinifera L.): coping with a highly heterozygous genome.</title>
        <authorList>
            <person name="Velasco R."/>
            <person name="Zharkikh A."/>
            <person name="Troggio M."/>
            <person name="Cartwright D.A."/>
            <person name="Cestaro A."/>
            <person name="Pruss D."/>
            <person name="Pindo M."/>
            <person name="FitzGerald L.M."/>
            <person name="Vezzulli S."/>
            <person name="Reid J."/>
            <person name="Malacarne G."/>
            <person name="Iliev D."/>
            <person name="Coppola G."/>
            <person name="Wardell B."/>
            <person name="Micheletti D."/>
            <person name="Macalma T."/>
            <person name="Facci M."/>
            <person name="Mitchell J.T."/>
            <person name="Perazzolli M."/>
            <person name="Eldredge G."/>
            <person name="Gatto P."/>
            <person name="Oyzerski R."/>
            <person name="Moretto M."/>
            <person name="Gutin N."/>
            <person name="Stefanini M."/>
            <person name="Chen Y."/>
            <person name="Segala C."/>
            <person name="Davenport C."/>
            <person name="Dematte L."/>
            <person name="Mraz A."/>
            <person name="Battilana J."/>
            <person name="Stormo K."/>
            <person name="Costa F."/>
            <person name="Tao Q."/>
            <person name="Si-Ammour A."/>
            <person name="Harkins T."/>
            <person name="Lackey A."/>
            <person name="Perbost C."/>
            <person name="Taillon B."/>
            <person name="Stella A."/>
            <person name="Solovyev V."/>
            <person name="Fawcett J.A."/>
            <person name="Sterck L."/>
            <person name="Vandepoele K."/>
            <person name="Grando S.M."/>
            <person name="Toppo S."/>
            <person name="Moser C."/>
            <person name="Lanchbury J."/>
            <person name="Bogden R."/>
            <person name="Skolnick M."/>
            <person name="Sgaramella V."/>
            <person name="Bhatnagar S.K."/>
            <person name="Fontana P."/>
            <person name="Gutin A."/>
            <person name="Van de Peer Y."/>
            <person name="Salamini F."/>
            <person name="Viola R."/>
        </authorList>
    </citation>
    <scope>NUCLEOTIDE SEQUENCE</scope>
</reference>
<sequence>MATHEAPRVEVPKPHTFSGKRDAKELDNFLWHMERYFEAIALTDEAAKVRTVTLYLTDNATLWWRRRFADIERGTCTIDTWDAFKREIKRQFYPEDVAYLARKSLKRLKHTGSIREYVKEFSTLMLEIPNMAEEELLFNFMDNLQSWAEQELRRCVESLVDYRRGDSSKPKPPSKGNQAKGGGDKRSQGHTSKEGSSKGPSSKDGKGKDKRKEFMPRTNCFLCDGPHWARDCPKRKALNAMIEEKEQEGDAKVGSLQLLNALKAKPMPKTPQNKGLMYVETLVNGKATKALVDTGATHNFVSEDEAKRLELQASKEGGWLKAVNSAAKPSHGVARRVTMHIGSWKGRVDFIVAPMDYFKMVVPLPFLRSMAILEEEKSCMVPTITESTLKTPMLSTMQVKKGLKRKEVTYLATLKEERDDGLREPMPKEIEGVLDEFKDVMSPELPKRLPPRREEDHKIELEPGAKPPIMGPYRMAPPELEELRRQLKELLDAGFIQPSKAPYGAPMCIDYRALNKVTVKNKYPIPLIADLFADREDGLELSSQSLVARLVNQEQMPPESHSQQHATTFAHGHEAVEVIEARVIETAEHIMALAFALACNVVTLRSRNFVNPRSHTSPHIEGENDDGTKNDDLLPMWLNHLVQPSLHCLFPL</sequence>
<dbReference type="SUPFAM" id="SSF56672">
    <property type="entry name" value="DNA/RNA polymerases"/>
    <property type="match status" value="1"/>
</dbReference>
<dbReference type="GO" id="GO:0004190">
    <property type="term" value="F:aspartic-type endopeptidase activity"/>
    <property type="evidence" value="ECO:0007669"/>
    <property type="project" value="InterPro"/>
</dbReference>
<name>A5AYX1_VITVI</name>
<gene>
    <name evidence="3" type="ORF">VITISV_040475</name>
</gene>
<feature type="domain" description="Retrotransposon gag" evidence="2">
    <location>
        <begin position="52"/>
        <end position="144"/>
    </location>
</feature>
<dbReference type="Pfam" id="PF13975">
    <property type="entry name" value="gag-asp_proteas"/>
    <property type="match status" value="1"/>
</dbReference>
<dbReference type="PROSITE" id="PS00141">
    <property type="entry name" value="ASP_PROTEASE"/>
    <property type="match status" value="1"/>
</dbReference>
<dbReference type="AlphaFoldDB" id="A5AYX1"/>
<dbReference type="EMBL" id="AM440702">
    <property type="protein sequence ID" value="CAN80593.1"/>
    <property type="molecule type" value="Genomic_DNA"/>
</dbReference>
<dbReference type="Gene3D" id="2.40.70.10">
    <property type="entry name" value="Acid Proteases"/>
    <property type="match status" value="1"/>
</dbReference>
<proteinExistence type="predicted"/>
<accession>A5AYX1</accession>
<feature type="compositionally biased region" description="Basic and acidic residues" evidence="1">
    <location>
        <begin position="182"/>
        <end position="211"/>
    </location>
</feature>
<dbReference type="InterPro" id="IPR021109">
    <property type="entry name" value="Peptidase_aspartic_dom_sf"/>
</dbReference>
<dbReference type="SUPFAM" id="SSF50630">
    <property type="entry name" value="Acid proteases"/>
    <property type="match status" value="1"/>
</dbReference>
<dbReference type="InterPro" id="IPR043502">
    <property type="entry name" value="DNA/RNA_pol_sf"/>
</dbReference>
<feature type="region of interest" description="Disordered" evidence="1">
    <location>
        <begin position="163"/>
        <end position="211"/>
    </location>
</feature>
<dbReference type="Pfam" id="PF03732">
    <property type="entry name" value="Retrotrans_gag"/>
    <property type="match status" value="1"/>
</dbReference>